<dbReference type="PANTHER" id="PTHR40980:SF4">
    <property type="entry name" value="TONB-DEPENDENT RECEPTOR-LIKE BETA-BARREL DOMAIN-CONTAINING PROTEIN"/>
    <property type="match status" value="1"/>
</dbReference>
<proteinExistence type="predicted"/>
<dbReference type="OrthoDB" id="905812at2"/>
<dbReference type="Gene3D" id="2.40.170.20">
    <property type="entry name" value="TonB-dependent receptor, beta-barrel domain"/>
    <property type="match status" value="1"/>
</dbReference>
<dbReference type="GO" id="GO:0009279">
    <property type="term" value="C:cell outer membrane"/>
    <property type="evidence" value="ECO:0007669"/>
    <property type="project" value="UniProtKB-SubCell"/>
</dbReference>
<dbReference type="InterPro" id="IPR041700">
    <property type="entry name" value="OMP_b-brl_3"/>
</dbReference>
<dbReference type="AlphaFoldDB" id="A0A5R9L5Z2"/>
<dbReference type="InterPro" id="IPR036942">
    <property type="entry name" value="Beta-barrel_TonB_sf"/>
</dbReference>
<dbReference type="PANTHER" id="PTHR40980">
    <property type="entry name" value="PLUG DOMAIN-CONTAINING PROTEIN"/>
    <property type="match status" value="1"/>
</dbReference>
<name>A0A5R9L5Z2_9BACT</name>
<dbReference type="RefSeq" id="WP_138365192.1">
    <property type="nucleotide sequence ID" value="NZ_VCEJ01000002.1"/>
</dbReference>
<evidence type="ECO:0000256" key="1">
    <source>
        <dbReference type="ARBA" id="ARBA00004442"/>
    </source>
</evidence>
<comment type="subcellular location">
    <subcellularLocation>
        <location evidence="1">Cell outer membrane</location>
    </subcellularLocation>
</comment>
<dbReference type="Gene3D" id="2.60.40.1120">
    <property type="entry name" value="Carboxypeptidase-like, regulatory domain"/>
    <property type="match status" value="1"/>
</dbReference>
<keyword evidence="3" id="KW-0998">Cell outer membrane</keyword>
<keyword evidence="6" id="KW-1185">Reference proteome</keyword>
<dbReference type="Pfam" id="PF13620">
    <property type="entry name" value="CarboxypepD_reg"/>
    <property type="match status" value="1"/>
</dbReference>
<evidence type="ECO:0000313" key="6">
    <source>
        <dbReference type="Proteomes" id="UP000306402"/>
    </source>
</evidence>
<dbReference type="Proteomes" id="UP000306402">
    <property type="component" value="Unassembled WGS sequence"/>
</dbReference>
<evidence type="ECO:0000259" key="4">
    <source>
        <dbReference type="Pfam" id="PF14905"/>
    </source>
</evidence>
<evidence type="ECO:0000313" key="5">
    <source>
        <dbReference type="EMBL" id="TLV03983.1"/>
    </source>
</evidence>
<keyword evidence="5" id="KW-0675">Receptor</keyword>
<accession>A0A5R9L5Z2</accession>
<organism evidence="5 6">
    <name type="scientific">Dyadobacter luticola</name>
    <dbReference type="NCBI Taxonomy" id="1979387"/>
    <lineage>
        <taxon>Bacteria</taxon>
        <taxon>Pseudomonadati</taxon>
        <taxon>Bacteroidota</taxon>
        <taxon>Cytophagia</taxon>
        <taxon>Cytophagales</taxon>
        <taxon>Spirosomataceae</taxon>
        <taxon>Dyadobacter</taxon>
    </lineage>
</organism>
<gene>
    <name evidence="5" type="ORF">FEN17_10490</name>
</gene>
<comment type="caution">
    <text evidence="5">The sequence shown here is derived from an EMBL/GenBank/DDBJ whole genome shotgun (WGS) entry which is preliminary data.</text>
</comment>
<evidence type="ECO:0000256" key="3">
    <source>
        <dbReference type="ARBA" id="ARBA00023237"/>
    </source>
</evidence>
<dbReference type="SUPFAM" id="SSF56935">
    <property type="entry name" value="Porins"/>
    <property type="match status" value="1"/>
</dbReference>
<dbReference type="EMBL" id="VCEJ01000002">
    <property type="protein sequence ID" value="TLV03983.1"/>
    <property type="molecule type" value="Genomic_DNA"/>
</dbReference>
<evidence type="ECO:0000256" key="2">
    <source>
        <dbReference type="ARBA" id="ARBA00023136"/>
    </source>
</evidence>
<sequence length="794" mass="89895">MGKVYSNLRVFVVTFIWFLLTHFSAPVLGQSLKIQGNVIENVDEAGLGFASVSLIGLPDSVTVNTQLTNEKGLYEFSNVKPGKYFITASFLGFENGSSTSFEIFSEDLTVLTLKLVSSTNNLKELTVKGNKPLLERKIDRMVFNLSNSIFAKGSDLIQALALVPMLKLEEGVISIIGKGGVSVMINDKMLLLRGSELVNYLKTLRSDDIEKIEIITTPPAKYEAQGNGGLINIILKKNQSLGWRGSVGTFYSQNNRPSYANNLALYYRSRKLSSSLTFNQSNYGSIIKESFNITGRPSEIISDERRLGTSPGLQTGASVDYALDKRNNIGLIYNISDNKSNTTFNNSYRFVTDNRIDSVLNTTGKFSRPLFTQTLNIYHDLKLDSTGKKLSSSVNFFMNKPEMKNNFISESENTYSSVRNNNISKYHIWSVQSDLILPYHWAKIETGIKLANFNNNANIEYYTYSDEGFLLDKTRSNEFNYTESNIASYFSMESELSKKWVAKAGLRYEYTLMDGYSPTLNQRNKRHYGALFPTAYIVYKASNNHVFSLNYSRRINRPSLNSLNPFAYYTNIYTYAVGNPLLLPSYSNNVELNYLYKGMFSCTVFTQHTSDIISNLTTVNGPDLITSRGNFLTQDNIGTYLSFNRSFYKWWDNSVYVSFFYASPKSKIAAISTPGGTSASFSINNSFNATSLLSFYLNYNQNLPSTDRNVYTYGQRSFRIGARIKLLQNNLIISPGYFLGTVNKYDMHYSDFVQSTRTDYNYNTFTLTMNYSFGRSKVSGNNKDIRFDEKRRAQ</sequence>
<dbReference type="SUPFAM" id="SSF49478">
    <property type="entry name" value="Cna protein B-type domain"/>
    <property type="match status" value="1"/>
</dbReference>
<feature type="domain" description="Outer membrane protein beta-barrel" evidence="4">
    <location>
        <begin position="382"/>
        <end position="771"/>
    </location>
</feature>
<dbReference type="Pfam" id="PF14905">
    <property type="entry name" value="OMP_b-brl_3"/>
    <property type="match status" value="1"/>
</dbReference>
<reference evidence="5 6" key="1">
    <citation type="submission" date="2019-05" db="EMBL/GenBank/DDBJ databases">
        <authorList>
            <person name="Qu J.-H."/>
        </authorList>
    </citation>
    <scope>NUCLEOTIDE SEQUENCE [LARGE SCALE GENOMIC DNA]</scope>
    <source>
        <strain evidence="5 6">T17</strain>
    </source>
</reference>
<protein>
    <submittedName>
        <fullName evidence="5">TonB-dependent receptor</fullName>
    </submittedName>
</protein>
<keyword evidence="2" id="KW-0472">Membrane</keyword>